<name>A0ABU8WDP1_9BURK</name>
<dbReference type="RefSeq" id="WP_340340777.1">
    <property type="nucleotide sequence ID" value="NZ_JBBKZT010000001.1"/>
</dbReference>
<dbReference type="InterPro" id="IPR036291">
    <property type="entry name" value="NAD(P)-bd_dom_sf"/>
</dbReference>
<dbReference type="PRINTS" id="PR00080">
    <property type="entry name" value="SDRFAMILY"/>
</dbReference>
<organism evidence="2 3">
    <name type="scientific">Variovorax rhizosphaerae</name>
    <dbReference type="NCBI Taxonomy" id="1836200"/>
    <lineage>
        <taxon>Bacteria</taxon>
        <taxon>Pseudomonadati</taxon>
        <taxon>Pseudomonadota</taxon>
        <taxon>Betaproteobacteria</taxon>
        <taxon>Burkholderiales</taxon>
        <taxon>Comamonadaceae</taxon>
        <taxon>Variovorax</taxon>
    </lineage>
</organism>
<dbReference type="SUPFAM" id="SSF51735">
    <property type="entry name" value="NAD(P)-binding Rossmann-fold domains"/>
    <property type="match status" value="1"/>
</dbReference>
<dbReference type="Pfam" id="PF13561">
    <property type="entry name" value="adh_short_C2"/>
    <property type="match status" value="1"/>
</dbReference>
<gene>
    <name evidence="2" type="ORF">WKW82_03130</name>
</gene>
<evidence type="ECO:0000313" key="2">
    <source>
        <dbReference type="EMBL" id="MEJ8845620.1"/>
    </source>
</evidence>
<comment type="similarity">
    <text evidence="1">Belongs to the short-chain dehydrogenases/reductases (SDR) family.</text>
</comment>
<dbReference type="EMBL" id="JBBKZT010000001">
    <property type="protein sequence ID" value="MEJ8845620.1"/>
    <property type="molecule type" value="Genomic_DNA"/>
</dbReference>
<dbReference type="PANTHER" id="PTHR42760:SF122">
    <property type="entry name" value="NAD(P)-BINDING PROTEIN"/>
    <property type="match status" value="1"/>
</dbReference>
<dbReference type="PRINTS" id="PR00081">
    <property type="entry name" value="GDHRDH"/>
</dbReference>
<dbReference type="InterPro" id="IPR020904">
    <property type="entry name" value="Sc_DH/Rdtase_CS"/>
</dbReference>
<evidence type="ECO:0000313" key="3">
    <source>
        <dbReference type="Proteomes" id="UP001385892"/>
    </source>
</evidence>
<reference evidence="2 3" key="1">
    <citation type="submission" date="2024-03" db="EMBL/GenBank/DDBJ databases">
        <title>Novel species of the genus Variovorax.</title>
        <authorList>
            <person name="Liu Q."/>
            <person name="Xin Y.-H."/>
        </authorList>
    </citation>
    <scope>NUCLEOTIDE SEQUENCE [LARGE SCALE GENOMIC DNA]</scope>
    <source>
        <strain evidence="2 3">KACC 18900</strain>
    </source>
</reference>
<sequence length="275" mass="28522">MNGANTPPALPLRLDGRTVFVAGGGSAGPGWSIGRASSVTYARQGARVCVADRDADSARETVRLIEEEGGEAIVLVGDVSDEADVSRLVGEARDAFGPIDALHYNVGIGKVGGPAQTSAADLARVHAVNVGGLLLMTQAVLPGMKERGRGAIVAISSIAAHRYLGYPHLAYGVTKAAVEQFIRLVALEHAPFGIRANTVVPGLIDTPRIATTVASQFSADDLDEARQARARQVPTGRMGTAWEVAYACGFLLSDAASYVTGTELLVDGGITGKFV</sequence>
<keyword evidence="3" id="KW-1185">Reference proteome</keyword>
<proteinExistence type="inferred from homology"/>
<dbReference type="PANTHER" id="PTHR42760">
    <property type="entry name" value="SHORT-CHAIN DEHYDROGENASES/REDUCTASES FAMILY MEMBER"/>
    <property type="match status" value="1"/>
</dbReference>
<dbReference type="Proteomes" id="UP001385892">
    <property type="component" value="Unassembled WGS sequence"/>
</dbReference>
<dbReference type="PROSITE" id="PS00061">
    <property type="entry name" value="ADH_SHORT"/>
    <property type="match status" value="1"/>
</dbReference>
<comment type="caution">
    <text evidence="2">The sequence shown here is derived from an EMBL/GenBank/DDBJ whole genome shotgun (WGS) entry which is preliminary data.</text>
</comment>
<dbReference type="InterPro" id="IPR002347">
    <property type="entry name" value="SDR_fam"/>
</dbReference>
<accession>A0ABU8WDP1</accession>
<protein>
    <submittedName>
        <fullName evidence="2">SDR family NAD(P)-dependent oxidoreductase</fullName>
    </submittedName>
</protein>
<dbReference type="CDD" id="cd05233">
    <property type="entry name" value="SDR_c"/>
    <property type="match status" value="1"/>
</dbReference>
<dbReference type="Gene3D" id="3.40.50.720">
    <property type="entry name" value="NAD(P)-binding Rossmann-like Domain"/>
    <property type="match status" value="1"/>
</dbReference>
<evidence type="ECO:0000256" key="1">
    <source>
        <dbReference type="ARBA" id="ARBA00006484"/>
    </source>
</evidence>